<dbReference type="SMART" id="SM00388">
    <property type="entry name" value="HisKA"/>
    <property type="match status" value="1"/>
</dbReference>
<keyword evidence="5" id="KW-0597">Phosphoprotein</keyword>
<evidence type="ECO:0000256" key="6">
    <source>
        <dbReference type="ARBA" id="ARBA00022679"/>
    </source>
</evidence>
<feature type="domain" description="HAMP" evidence="16">
    <location>
        <begin position="87"/>
        <end position="139"/>
    </location>
</feature>
<dbReference type="CDD" id="cd00075">
    <property type="entry name" value="HATPase"/>
    <property type="match status" value="1"/>
</dbReference>
<dbReference type="SUPFAM" id="SSF55874">
    <property type="entry name" value="ATPase domain of HSP90 chaperone/DNA topoisomerase II/histidine kinase"/>
    <property type="match status" value="1"/>
</dbReference>
<dbReference type="EMBL" id="QJJQ01000014">
    <property type="protein sequence ID" value="PXW83720.1"/>
    <property type="molecule type" value="Genomic_DNA"/>
</dbReference>
<proteinExistence type="predicted"/>
<evidence type="ECO:0000256" key="3">
    <source>
        <dbReference type="ARBA" id="ARBA00012438"/>
    </source>
</evidence>
<evidence type="ECO:0000256" key="4">
    <source>
        <dbReference type="ARBA" id="ARBA00022475"/>
    </source>
</evidence>
<evidence type="ECO:0000256" key="11">
    <source>
        <dbReference type="ARBA" id="ARBA00022989"/>
    </source>
</evidence>
<dbReference type="Pfam" id="PF02518">
    <property type="entry name" value="HATPase_c"/>
    <property type="match status" value="1"/>
</dbReference>
<comment type="catalytic activity">
    <reaction evidence="1">
        <text>ATP + protein L-histidine = ADP + protein N-phospho-L-histidine.</text>
        <dbReference type="EC" id="2.7.13.3"/>
    </reaction>
</comment>
<dbReference type="InterPro" id="IPR003594">
    <property type="entry name" value="HATPase_dom"/>
</dbReference>
<dbReference type="OrthoDB" id="335833at2"/>
<keyword evidence="9 17" id="KW-0418">Kinase</keyword>
<dbReference type="InterPro" id="IPR036890">
    <property type="entry name" value="HATPase_C_sf"/>
</dbReference>
<dbReference type="Pfam" id="PF00512">
    <property type="entry name" value="HisKA"/>
    <property type="match status" value="1"/>
</dbReference>
<dbReference type="PROSITE" id="PS50885">
    <property type="entry name" value="HAMP"/>
    <property type="match status" value="1"/>
</dbReference>
<keyword evidence="10" id="KW-0067">ATP-binding</keyword>
<keyword evidence="18" id="KW-1185">Reference proteome</keyword>
<dbReference type="GO" id="GO:0005524">
    <property type="term" value="F:ATP binding"/>
    <property type="evidence" value="ECO:0007669"/>
    <property type="project" value="UniProtKB-KW"/>
</dbReference>
<feature type="transmembrane region" description="Helical" evidence="14">
    <location>
        <begin position="20"/>
        <end position="45"/>
    </location>
</feature>
<evidence type="ECO:0000256" key="13">
    <source>
        <dbReference type="ARBA" id="ARBA00023136"/>
    </source>
</evidence>
<evidence type="ECO:0000256" key="7">
    <source>
        <dbReference type="ARBA" id="ARBA00022692"/>
    </source>
</evidence>
<dbReference type="Gene3D" id="6.10.340.10">
    <property type="match status" value="1"/>
</dbReference>
<dbReference type="GO" id="GO:0005886">
    <property type="term" value="C:plasma membrane"/>
    <property type="evidence" value="ECO:0007669"/>
    <property type="project" value="UniProtKB-SubCell"/>
</dbReference>
<evidence type="ECO:0000256" key="10">
    <source>
        <dbReference type="ARBA" id="ARBA00022840"/>
    </source>
</evidence>
<evidence type="ECO:0000256" key="5">
    <source>
        <dbReference type="ARBA" id="ARBA00022553"/>
    </source>
</evidence>
<evidence type="ECO:0000313" key="18">
    <source>
        <dbReference type="Proteomes" id="UP000247978"/>
    </source>
</evidence>
<keyword evidence="8" id="KW-0547">Nucleotide-binding</keyword>
<evidence type="ECO:0000256" key="8">
    <source>
        <dbReference type="ARBA" id="ARBA00022741"/>
    </source>
</evidence>
<dbReference type="InterPro" id="IPR003660">
    <property type="entry name" value="HAMP_dom"/>
</dbReference>
<dbReference type="SMART" id="SM00304">
    <property type="entry name" value="HAMP"/>
    <property type="match status" value="1"/>
</dbReference>
<dbReference type="Proteomes" id="UP000247978">
    <property type="component" value="Unassembled WGS sequence"/>
</dbReference>
<accession>A0A2V3VQ88</accession>
<dbReference type="GO" id="GO:0000155">
    <property type="term" value="F:phosphorelay sensor kinase activity"/>
    <property type="evidence" value="ECO:0007669"/>
    <property type="project" value="InterPro"/>
</dbReference>
<dbReference type="PROSITE" id="PS50109">
    <property type="entry name" value="HIS_KIN"/>
    <property type="match status" value="1"/>
</dbReference>
<dbReference type="InterPro" id="IPR036097">
    <property type="entry name" value="HisK_dim/P_sf"/>
</dbReference>
<dbReference type="Pfam" id="PF00672">
    <property type="entry name" value="HAMP"/>
    <property type="match status" value="1"/>
</dbReference>
<comment type="caution">
    <text evidence="17">The sequence shown here is derived from an EMBL/GenBank/DDBJ whole genome shotgun (WGS) entry which is preliminary data.</text>
</comment>
<evidence type="ECO:0000256" key="12">
    <source>
        <dbReference type="ARBA" id="ARBA00023012"/>
    </source>
</evidence>
<name>A0A2V3VQ88_9BACI</name>
<evidence type="ECO:0000259" key="15">
    <source>
        <dbReference type="PROSITE" id="PS50109"/>
    </source>
</evidence>
<keyword evidence="6" id="KW-0808">Transferase</keyword>
<sequence length="364" mass="41484">MSMNKWFRFLPKSFLWRLTIVNVFVISSAILLTGWAVYETACFLVDGIGNFSVIRQQQFNATLFEYLLIFTGIAVCISSVIHFYVTRKLISPINELIEAIKILKKGTYPAPIPIQSKDEVGKLVSHYNELLYQLQKNEEQRKKLVDDVSHELRTPIANLTGYLYALKSGDLQGSKQLFAALHEQTERLTNMVEQIERLNEWDDHTKQQHTNKETVQIKEIVDQCIQLFSLKCDQTGLRIDADIEREEVFIHKEGIRQVVTILLDNAIRYYEGNGSISVIGMKQDSAYVISVSGPGAPINREEQSKIFDRFYRIDPSRNRKTGGSGLGLAIAKEIIENHKGTITVQSFTGINTFTCKLPTKNMRS</sequence>
<dbReference type="Gene3D" id="1.10.287.130">
    <property type="match status" value="1"/>
</dbReference>
<protein>
    <recommendedName>
        <fullName evidence="3">histidine kinase</fullName>
        <ecNumber evidence="3">2.7.13.3</ecNumber>
    </recommendedName>
</protein>
<dbReference type="InterPro" id="IPR050398">
    <property type="entry name" value="HssS/ArlS-like"/>
</dbReference>
<keyword evidence="12" id="KW-0902">Two-component regulatory system</keyword>
<evidence type="ECO:0000256" key="9">
    <source>
        <dbReference type="ARBA" id="ARBA00022777"/>
    </source>
</evidence>
<dbReference type="CDD" id="cd06225">
    <property type="entry name" value="HAMP"/>
    <property type="match status" value="1"/>
</dbReference>
<keyword evidence="4" id="KW-1003">Cell membrane</keyword>
<feature type="transmembrane region" description="Helical" evidence="14">
    <location>
        <begin position="66"/>
        <end position="85"/>
    </location>
</feature>
<keyword evidence="7 14" id="KW-0812">Transmembrane</keyword>
<reference evidence="17 18" key="1">
    <citation type="submission" date="2018-05" db="EMBL/GenBank/DDBJ databases">
        <title>Genomic Encyclopedia of Type Strains, Phase IV (KMG-IV): sequencing the most valuable type-strain genomes for metagenomic binning, comparative biology and taxonomic classification.</title>
        <authorList>
            <person name="Goeker M."/>
        </authorList>
    </citation>
    <scope>NUCLEOTIDE SEQUENCE [LARGE SCALE GENOMIC DNA]</scope>
    <source>
        <strain evidence="17 18">DSM 28556</strain>
    </source>
</reference>
<dbReference type="EC" id="2.7.13.3" evidence="3"/>
<dbReference type="InterPro" id="IPR003661">
    <property type="entry name" value="HisK_dim/P_dom"/>
</dbReference>
<dbReference type="InterPro" id="IPR005467">
    <property type="entry name" value="His_kinase_dom"/>
</dbReference>
<dbReference type="PANTHER" id="PTHR45528:SF1">
    <property type="entry name" value="SENSOR HISTIDINE KINASE CPXA"/>
    <property type="match status" value="1"/>
</dbReference>
<evidence type="ECO:0000259" key="16">
    <source>
        <dbReference type="PROSITE" id="PS50885"/>
    </source>
</evidence>
<comment type="subcellular location">
    <subcellularLocation>
        <location evidence="2">Cell membrane</location>
        <topology evidence="2">Multi-pass membrane protein</topology>
    </subcellularLocation>
</comment>
<evidence type="ECO:0000256" key="14">
    <source>
        <dbReference type="SAM" id="Phobius"/>
    </source>
</evidence>
<dbReference type="InterPro" id="IPR004358">
    <property type="entry name" value="Sig_transdc_His_kin-like_C"/>
</dbReference>
<feature type="domain" description="Histidine kinase" evidence="15">
    <location>
        <begin position="147"/>
        <end position="361"/>
    </location>
</feature>
<keyword evidence="13 14" id="KW-0472">Membrane</keyword>
<dbReference type="FunFam" id="3.30.565.10:FF:000006">
    <property type="entry name" value="Sensor histidine kinase WalK"/>
    <property type="match status" value="1"/>
</dbReference>
<dbReference type="SUPFAM" id="SSF158472">
    <property type="entry name" value="HAMP domain-like"/>
    <property type="match status" value="1"/>
</dbReference>
<dbReference type="Gene3D" id="3.30.565.10">
    <property type="entry name" value="Histidine kinase-like ATPase, C-terminal domain"/>
    <property type="match status" value="1"/>
</dbReference>
<evidence type="ECO:0000256" key="2">
    <source>
        <dbReference type="ARBA" id="ARBA00004651"/>
    </source>
</evidence>
<dbReference type="SUPFAM" id="SSF47384">
    <property type="entry name" value="Homodimeric domain of signal transducing histidine kinase"/>
    <property type="match status" value="1"/>
</dbReference>
<evidence type="ECO:0000256" key="1">
    <source>
        <dbReference type="ARBA" id="ARBA00000085"/>
    </source>
</evidence>
<dbReference type="PRINTS" id="PR00344">
    <property type="entry name" value="BCTRLSENSOR"/>
</dbReference>
<gene>
    <name evidence="17" type="ORF">DFR56_1144</name>
</gene>
<organism evidence="17 18">
    <name type="scientific">Pseudogracilibacillus auburnensis</name>
    <dbReference type="NCBI Taxonomy" id="1494959"/>
    <lineage>
        <taxon>Bacteria</taxon>
        <taxon>Bacillati</taxon>
        <taxon>Bacillota</taxon>
        <taxon>Bacilli</taxon>
        <taxon>Bacillales</taxon>
        <taxon>Bacillaceae</taxon>
        <taxon>Pseudogracilibacillus</taxon>
    </lineage>
</organism>
<dbReference type="AlphaFoldDB" id="A0A2V3VQ88"/>
<evidence type="ECO:0000313" key="17">
    <source>
        <dbReference type="EMBL" id="PXW83720.1"/>
    </source>
</evidence>
<keyword evidence="11 14" id="KW-1133">Transmembrane helix</keyword>
<dbReference type="CDD" id="cd00082">
    <property type="entry name" value="HisKA"/>
    <property type="match status" value="1"/>
</dbReference>
<dbReference type="PANTHER" id="PTHR45528">
    <property type="entry name" value="SENSOR HISTIDINE KINASE CPXA"/>
    <property type="match status" value="1"/>
</dbReference>
<dbReference type="SMART" id="SM00387">
    <property type="entry name" value="HATPase_c"/>
    <property type="match status" value="1"/>
</dbReference>